<evidence type="ECO:0000313" key="3">
    <source>
        <dbReference type="Proteomes" id="UP000638648"/>
    </source>
</evidence>
<dbReference type="RefSeq" id="WP_192755610.1">
    <property type="nucleotide sequence ID" value="NZ_BAABJL010000194.1"/>
</dbReference>
<comment type="caution">
    <text evidence="2">The sequence shown here is derived from an EMBL/GenBank/DDBJ whole genome shotgun (WGS) entry which is preliminary data.</text>
</comment>
<keyword evidence="1" id="KW-1133">Transmembrane helix</keyword>
<evidence type="ECO:0000313" key="2">
    <source>
        <dbReference type="EMBL" id="MBE1612585.1"/>
    </source>
</evidence>
<organism evidence="2 3">
    <name type="scientific">Actinopolymorpha pittospori</name>
    <dbReference type="NCBI Taxonomy" id="648752"/>
    <lineage>
        <taxon>Bacteria</taxon>
        <taxon>Bacillati</taxon>
        <taxon>Actinomycetota</taxon>
        <taxon>Actinomycetes</taxon>
        <taxon>Propionibacteriales</taxon>
        <taxon>Actinopolymorphaceae</taxon>
        <taxon>Actinopolymorpha</taxon>
    </lineage>
</organism>
<name>A0A927RHU4_9ACTN</name>
<evidence type="ECO:0000256" key="1">
    <source>
        <dbReference type="SAM" id="Phobius"/>
    </source>
</evidence>
<accession>A0A927RHU4</accession>
<dbReference type="EMBL" id="JADBEM010000001">
    <property type="protein sequence ID" value="MBE1612585.1"/>
    <property type="molecule type" value="Genomic_DNA"/>
</dbReference>
<reference evidence="2" key="1">
    <citation type="submission" date="2020-10" db="EMBL/GenBank/DDBJ databases">
        <title>Sequencing the genomes of 1000 actinobacteria strains.</title>
        <authorList>
            <person name="Klenk H.-P."/>
        </authorList>
    </citation>
    <scope>NUCLEOTIDE SEQUENCE</scope>
    <source>
        <strain evidence="2">DSM 45354</strain>
    </source>
</reference>
<proteinExistence type="predicted"/>
<keyword evidence="1" id="KW-0812">Transmembrane</keyword>
<keyword evidence="3" id="KW-1185">Reference proteome</keyword>
<sequence length="133" mass="14097">MIAVEDDGSLATVRADDGRVVTVLGGPGAPERNMSSSIDRSYTVGGHYEFHPSNNKDPYQDNICTATHLVEEPRRAPVEPSDDLVPAALSTDQSAGQTSSALLVGAVAALVVMAGGAVWLVRVKRMRRPVSHM</sequence>
<gene>
    <name evidence="2" type="ORF">HEB94_009433</name>
</gene>
<dbReference type="AlphaFoldDB" id="A0A927RHU4"/>
<keyword evidence="1" id="KW-0472">Membrane</keyword>
<feature type="transmembrane region" description="Helical" evidence="1">
    <location>
        <begin position="101"/>
        <end position="121"/>
    </location>
</feature>
<protein>
    <submittedName>
        <fullName evidence="2">Uncharacterized protein</fullName>
    </submittedName>
</protein>
<dbReference type="Proteomes" id="UP000638648">
    <property type="component" value="Unassembled WGS sequence"/>
</dbReference>